<dbReference type="InterPro" id="IPR016901">
    <property type="entry name" value="APC10/Doc1"/>
</dbReference>
<evidence type="ECO:0000256" key="3">
    <source>
        <dbReference type="ARBA" id="ARBA00022776"/>
    </source>
</evidence>
<dbReference type="PANTHER" id="PTHR12936:SF0">
    <property type="entry name" value="ANAPHASE-PROMOTING COMPLEX SUBUNIT 10"/>
    <property type="match status" value="1"/>
</dbReference>
<dbReference type="Pfam" id="PF03256">
    <property type="entry name" value="ANAPC10"/>
    <property type="match status" value="1"/>
</dbReference>
<dbReference type="GO" id="GO:0051301">
    <property type="term" value="P:cell division"/>
    <property type="evidence" value="ECO:0007669"/>
    <property type="project" value="UniProtKB-KW"/>
</dbReference>
<evidence type="ECO:0000256" key="5">
    <source>
        <dbReference type="ARBA" id="ARBA00023306"/>
    </source>
</evidence>
<dbReference type="AlphaFoldDB" id="A0A7H9BA65"/>
<comment type="similarity">
    <text evidence="1">Belongs to the APC10 family.</text>
</comment>
<dbReference type="KEGG" id="zmk:HG535_0G04950"/>
<keyword evidence="5" id="KW-0131">Cell cycle</keyword>
<keyword evidence="4" id="KW-0833">Ubl conjugation pathway</keyword>
<name>A0A7H9BA65_ZYGMR</name>
<dbReference type="OrthoDB" id="24948at2759"/>
<keyword evidence="8" id="KW-1185">Reference proteome</keyword>
<evidence type="ECO:0000313" key="8">
    <source>
        <dbReference type="Proteomes" id="UP000509704"/>
    </source>
</evidence>
<dbReference type="SUPFAM" id="SSF49785">
    <property type="entry name" value="Galactose-binding domain-like"/>
    <property type="match status" value="1"/>
</dbReference>
<dbReference type="CDD" id="cd08366">
    <property type="entry name" value="APC10"/>
    <property type="match status" value="1"/>
</dbReference>
<keyword evidence="3" id="KW-0498">Mitosis</keyword>
<dbReference type="Proteomes" id="UP000509704">
    <property type="component" value="Chromosome 7"/>
</dbReference>
<dbReference type="GO" id="GO:0005680">
    <property type="term" value="C:anaphase-promoting complex"/>
    <property type="evidence" value="ECO:0007669"/>
    <property type="project" value="InterPro"/>
</dbReference>
<organism evidence="7 8">
    <name type="scientific">Zygotorulaspora mrakii</name>
    <name type="common">Zygosaccharomyces mrakii</name>
    <dbReference type="NCBI Taxonomy" id="42260"/>
    <lineage>
        <taxon>Eukaryota</taxon>
        <taxon>Fungi</taxon>
        <taxon>Dikarya</taxon>
        <taxon>Ascomycota</taxon>
        <taxon>Saccharomycotina</taxon>
        <taxon>Saccharomycetes</taxon>
        <taxon>Saccharomycetales</taxon>
        <taxon>Saccharomycetaceae</taxon>
        <taxon>Zygotorulaspora</taxon>
    </lineage>
</organism>
<evidence type="ECO:0000256" key="2">
    <source>
        <dbReference type="ARBA" id="ARBA00022618"/>
    </source>
</evidence>
<evidence type="ECO:0000256" key="1">
    <source>
        <dbReference type="ARBA" id="ARBA00006762"/>
    </source>
</evidence>
<gene>
    <name evidence="7" type="ORF">HG535_0G04950</name>
</gene>
<evidence type="ECO:0000313" key="7">
    <source>
        <dbReference type="EMBL" id="QLG74612.1"/>
    </source>
</evidence>
<dbReference type="EMBL" id="CP058610">
    <property type="protein sequence ID" value="QLG74612.1"/>
    <property type="molecule type" value="Genomic_DNA"/>
</dbReference>
<proteinExistence type="inferred from homology"/>
<dbReference type="Gene3D" id="2.60.120.260">
    <property type="entry name" value="Galactose-binding domain-like"/>
    <property type="match status" value="1"/>
</dbReference>
<dbReference type="PROSITE" id="PS51284">
    <property type="entry name" value="DOC"/>
    <property type="match status" value="1"/>
</dbReference>
<accession>A0A7H9BA65</accession>
<reference evidence="7 8" key="1">
    <citation type="submission" date="2020-07" db="EMBL/GenBank/DDBJ databases">
        <title>The yeast mating-type switching endonuclease HO is a domesticated member of an unorthodox homing genetic element family.</title>
        <authorList>
            <person name="Coughlan A.Y."/>
            <person name="Lombardi L."/>
            <person name="Braun-Galleani S."/>
            <person name="Martos A.R."/>
            <person name="Galeote V."/>
            <person name="Bigey F."/>
            <person name="Dequin S."/>
            <person name="Byrne K.P."/>
            <person name="Wolfe K.H."/>
        </authorList>
    </citation>
    <scope>NUCLEOTIDE SEQUENCE [LARGE SCALE GENOMIC DNA]</scope>
    <source>
        <strain evidence="7 8">NRRL Y-6702</strain>
    </source>
</reference>
<protein>
    <recommendedName>
        <fullName evidence="6">DOC domain-containing protein</fullName>
    </recommendedName>
</protein>
<dbReference type="GeneID" id="59238395"/>
<evidence type="ECO:0000256" key="4">
    <source>
        <dbReference type="ARBA" id="ARBA00022786"/>
    </source>
</evidence>
<keyword evidence="2" id="KW-0132">Cell division</keyword>
<dbReference type="SMART" id="SM01337">
    <property type="entry name" value="APC10"/>
    <property type="match status" value="1"/>
</dbReference>
<dbReference type="PANTHER" id="PTHR12936">
    <property type="entry name" value="ANAPHASE-PROMOTING COMPLEX 10"/>
    <property type="match status" value="1"/>
</dbReference>
<dbReference type="GO" id="GO:0031145">
    <property type="term" value="P:anaphase-promoting complex-dependent catabolic process"/>
    <property type="evidence" value="ECO:0007669"/>
    <property type="project" value="InterPro"/>
</dbReference>
<dbReference type="InterPro" id="IPR004939">
    <property type="entry name" value="APC_su10/DOC_dom"/>
</dbReference>
<dbReference type="GO" id="GO:0070979">
    <property type="term" value="P:protein K11-linked ubiquitination"/>
    <property type="evidence" value="ECO:0007669"/>
    <property type="project" value="TreeGrafter"/>
</dbReference>
<dbReference type="InterPro" id="IPR008979">
    <property type="entry name" value="Galactose-bd-like_sf"/>
</dbReference>
<sequence>MDRDDLNSILDGLAPSCALKPVRKHTAKPLILNELAPNGQAHMFVNKPHTDYNNLSARTLSERFMEGLHLLNCDSMMNVCHLAYWKPSSHKQGNPIENALDDNPETFWQSDGLQPHTLDIMFSKRMTISMIALYFSLISDESYTPRFVKIYVGNCPADALFYKTLDILDLNGWIALTFEDNREEDGLLKCQFIRLVFPVNHENGKDTHLRGIKIYAPCRKISAESADWIQLCESGNACLTECSLR</sequence>
<feature type="domain" description="DOC" evidence="6">
    <location>
        <begin position="55"/>
        <end position="241"/>
    </location>
</feature>
<dbReference type="RefSeq" id="XP_037146337.1">
    <property type="nucleotide sequence ID" value="XM_037290442.1"/>
</dbReference>
<evidence type="ECO:0000259" key="6">
    <source>
        <dbReference type="PROSITE" id="PS51284"/>
    </source>
</evidence>